<dbReference type="EMBL" id="CP001344">
    <property type="protein sequence ID" value="ACL45168.1"/>
    <property type="molecule type" value="Genomic_DNA"/>
</dbReference>
<dbReference type="eggNOG" id="ENOG5032UX3">
    <property type="taxonomic scope" value="Bacteria"/>
</dbReference>
<protein>
    <recommendedName>
        <fullName evidence="2">DUF4265 domain-containing protein</fullName>
    </recommendedName>
</protein>
<sequence>MADPSERLCFDLDQSPFFCDGHGYLIMSRSLGGMTVAEFCQAHYEGNERDRKALVRRGIYLPLLFDGDCMLDDALVVVGDLTPEESSEAIKVLTWKLNLACGHLLICCECGEAEEIENAVQNQREEHWAVFESIEIPPGEYLFELYATRPHFILRFSALIEQPPMPQMEDGWIELPSLGEFFEDSDDG</sequence>
<reference evidence="1" key="1">
    <citation type="submission" date="2009-01" db="EMBL/GenBank/DDBJ databases">
        <title>Complete sequence of chromosome Cyanothece sp. PCC 7425.</title>
        <authorList>
            <consortium name="US DOE Joint Genome Institute"/>
            <person name="Lucas S."/>
            <person name="Copeland A."/>
            <person name="Lapidus A."/>
            <person name="Glavina del Rio T."/>
            <person name="Dalin E."/>
            <person name="Tice H."/>
            <person name="Bruce D."/>
            <person name="Goodwin L."/>
            <person name="Pitluck S."/>
            <person name="Sims D."/>
            <person name="Meineke L."/>
            <person name="Brettin T."/>
            <person name="Detter J.C."/>
            <person name="Han C."/>
            <person name="Larimer F."/>
            <person name="Land M."/>
            <person name="Hauser L."/>
            <person name="Kyrpides N."/>
            <person name="Ovchinnikova G."/>
            <person name="Liberton M."/>
            <person name="Stoeckel J."/>
            <person name="Banerjee A."/>
            <person name="Singh A."/>
            <person name="Page L."/>
            <person name="Sato H."/>
            <person name="Zhao L."/>
            <person name="Sherman L."/>
            <person name="Pakrasi H."/>
            <person name="Richardson P."/>
        </authorList>
    </citation>
    <scope>NUCLEOTIDE SEQUENCE</scope>
    <source>
        <strain evidence="1">PCC 7425</strain>
    </source>
</reference>
<dbReference type="KEGG" id="cyn:Cyan7425_2822"/>
<dbReference type="HOGENOM" id="CLU_1438912_0_0_3"/>
<evidence type="ECO:0000313" key="1">
    <source>
        <dbReference type="EMBL" id="ACL45168.1"/>
    </source>
</evidence>
<gene>
    <name evidence="1" type="ordered locus">Cyan7425_2822</name>
</gene>
<proteinExistence type="predicted"/>
<name>B8HKH7_CYAP4</name>
<organism evidence="1">
    <name type="scientific">Cyanothece sp. (strain PCC 7425 / ATCC 29141)</name>
    <dbReference type="NCBI Taxonomy" id="395961"/>
    <lineage>
        <taxon>Bacteria</taxon>
        <taxon>Bacillati</taxon>
        <taxon>Cyanobacteriota</taxon>
        <taxon>Cyanophyceae</taxon>
        <taxon>Gomontiellales</taxon>
        <taxon>Cyanothecaceae</taxon>
        <taxon>Cyanothece</taxon>
    </lineage>
</organism>
<dbReference type="AlphaFoldDB" id="B8HKH7"/>
<evidence type="ECO:0008006" key="2">
    <source>
        <dbReference type="Google" id="ProtNLM"/>
    </source>
</evidence>
<accession>B8HKH7</accession>
<dbReference type="STRING" id="395961.Cyan7425_2822"/>
<dbReference type="OrthoDB" id="564104at2"/>